<evidence type="ECO:0000313" key="2">
    <source>
        <dbReference type="RefSeq" id="XP_016743032.1"/>
    </source>
</evidence>
<keyword evidence="1" id="KW-1185">Reference proteome</keyword>
<name>A0A1U8NVQ3_GOSHI</name>
<dbReference type="InterPro" id="IPR016197">
    <property type="entry name" value="Chromo-like_dom_sf"/>
</dbReference>
<dbReference type="PaxDb" id="3635-A0A1U8NVQ3"/>
<dbReference type="AlphaFoldDB" id="A0A1U8NVQ3"/>
<proteinExistence type="predicted"/>
<dbReference type="Proteomes" id="UP000818029">
    <property type="component" value="Chromosome A02"/>
</dbReference>
<dbReference type="PANTHER" id="PTHR46148">
    <property type="entry name" value="CHROMO DOMAIN-CONTAINING PROTEIN"/>
    <property type="match status" value="1"/>
</dbReference>
<organism evidence="1 2">
    <name type="scientific">Gossypium hirsutum</name>
    <name type="common">Upland cotton</name>
    <name type="synonym">Gossypium mexicanum</name>
    <dbReference type="NCBI Taxonomy" id="3635"/>
    <lineage>
        <taxon>Eukaryota</taxon>
        <taxon>Viridiplantae</taxon>
        <taxon>Streptophyta</taxon>
        <taxon>Embryophyta</taxon>
        <taxon>Tracheophyta</taxon>
        <taxon>Spermatophyta</taxon>
        <taxon>Magnoliopsida</taxon>
        <taxon>eudicotyledons</taxon>
        <taxon>Gunneridae</taxon>
        <taxon>Pentapetalae</taxon>
        <taxon>rosids</taxon>
        <taxon>malvids</taxon>
        <taxon>Malvales</taxon>
        <taxon>Malvaceae</taxon>
        <taxon>Malvoideae</taxon>
        <taxon>Gossypium</taxon>
    </lineage>
</organism>
<dbReference type="SUPFAM" id="SSF54160">
    <property type="entry name" value="Chromo domain-like"/>
    <property type="match status" value="1"/>
</dbReference>
<reference evidence="1" key="1">
    <citation type="journal article" date="2020" name="Nat. Genet.">
        <title>Genomic diversifications of five Gossypium allopolyploid species and their impact on cotton improvement.</title>
        <authorList>
            <person name="Chen Z.J."/>
            <person name="Sreedasyam A."/>
            <person name="Ando A."/>
            <person name="Song Q."/>
            <person name="De Santiago L.M."/>
            <person name="Hulse-Kemp A.M."/>
            <person name="Ding M."/>
            <person name="Ye W."/>
            <person name="Kirkbride R.C."/>
            <person name="Jenkins J."/>
            <person name="Plott C."/>
            <person name="Lovell J."/>
            <person name="Lin Y.M."/>
            <person name="Vaughn R."/>
            <person name="Liu B."/>
            <person name="Simpson S."/>
            <person name="Scheffler B.E."/>
            <person name="Wen L."/>
            <person name="Saski C.A."/>
            <person name="Grover C.E."/>
            <person name="Hu G."/>
            <person name="Conover J.L."/>
            <person name="Carlson J.W."/>
            <person name="Shu S."/>
            <person name="Boston L.B."/>
            <person name="Williams M."/>
            <person name="Peterson D.G."/>
            <person name="McGee K."/>
            <person name="Jones D.C."/>
            <person name="Wendel J.F."/>
            <person name="Stelly D.M."/>
            <person name="Grimwood J."/>
            <person name="Schmutz J."/>
        </authorList>
    </citation>
    <scope>NUCLEOTIDE SEQUENCE [LARGE SCALE GENOMIC DNA]</scope>
    <source>
        <strain evidence="1">cv. TM-1</strain>
    </source>
</reference>
<dbReference type="GeneID" id="107952279"/>
<accession>A0A1U8NVQ3</accession>
<evidence type="ECO:0000313" key="1">
    <source>
        <dbReference type="Proteomes" id="UP000818029"/>
    </source>
</evidence>
<dbReference type="PANTHER" id="PTHR46148:SF44">
    <property type="entry name" value="GAG-POL POLYPROTEIN"/>
    <property type="match status" value="1"/>
</dbReference>
<sequence length="100" mass="12130">MKRKEIEYFVGDLVFLKVSQWKKIHNVFYVSMLRRYYSDPVHVVSIEEIEVRPDLTFEDEPIQILDREVKVMRRKSILLVKLLWCNHSSEEATWELEEAM</sequence>
<evidence type="ECO:0008006" key="3">
    <source>
        <dbReference type="Google" id="ProtNLM"/>
    </source>
</evidence>
<dbReference type="RefSeq" id="XP_016743032.1">
    <property type="nucleotide sequence ID" value="XM_016887543.1"/>
</dbReference>
<gene>
    <name evidence="2" type="primary">LOC107952279</name>
</gene>
<protein>
    <recommendedName>
        <fullName evidence="3">Receptor-like protein kinase</fullName>
    </recommendedName>
</protein>
<dbReference type="KEGG" id="ghi:107952279"/>
<reference evidence="2" key="2">
    <citation type="submission" date="2025-08" db="UniProtKB">
        <authorList>
            <consortium name="RefSeq"/>
        </authorList>
    </citation>
    <scope>IDENTIFICATION</scope>
</reference>